<evidence type="ECO:0000256" key="8">
    <source>
        <dbReference type="SAM" id="MobiDB-lite"/>
    </source>
</evidence>
<name>A0AAN8K2K8_PATCE</name>
<keyword evidence="2 9" id="KW-0812">Transmembrane</keyword>
<keyword evidence="4" id="KW-0297">G-protein coupled receptor</keyword>
<feature type="transmembrane region" description="Helical" evidence="9">
    <location>
        <begin position="126"/>
        <end position="148"/>
    </location>
</feature>
<evidence type="ECO:0000256" key="1">
    <source>
        <dbReference type="ARBA" id="ARBA00004141"/>
    </source>
</evidence>
<feature type="transmembrane region" description="Helical" evidence="9">
    <location>
        <begin position="89"/>
        <end position="114"/>
    </location>
</feature>
<dbReference type="SUPFAM" id="SSF81321">
    <property type="entry name" value="Family A G protein-coupled receptor-like"/>
    <property type="match status" value="1"/>
</dbReference>
<feature type="transmembrane region" description="Helical" evidence="9">
    <location>
        <begin position="20"/>
        <end position="37"/>
    </location>
</feature>
<keyword evidence="7" id="KW-0807">Transducer</keyword>
<reference evidence="11 12" key="1">
    <citation type="submission" date="2024-01" db="EMBL/GenBank/DDBJ databases">
        <title>The genome of the rayed Mediterranean limpet Patella caerulea (Linnaeus, 1758).</title>
        <authorList>
            <person name="Anh-Thu Weber A."/>
            <person name="Halstead-Nussloch G."/>
        </authorList>
    </citation>
    <scope>NUCLEOTIDE SEQUENCE [LARGE SCALE GENOMIC DNA]</scope>
    <source>
        <strain evidence="11">AATW-2023a</strain>
        <tissue evidence="11">Whole specimen</tissue>
    </source>
</reference>
<comment type="caution">
    <text evidence="11">The sequence shown here is derived from an EMBL/GenBank/DDBJ whole genome shotgun (WGS) entry which is preliminary data.</text>
</comment>
<dbReference type="CDD" id="cd00637">
    <property type="entry name" value="7tm_classA_rhodopsin-like"/>
    <property type="match status" value="1"/>
</dbReference>
<proteinExistence type="predicted"/>
<dbReference type="GO" id="GO:0005886">
    <property type="term" value="C:plasma membrane"/>
    <property type="evidence" value="ECO:0007669"/>
    <property type="project" value="TreeGrafter"/>
</dbReference>
<feature type="transmembrane region" description="Helical" evidence="9">
    <location>
        <begin position="44"/>
        <end position="69"/>
    </location>
</feature>
<dbReference type="AlphaFoldDB" id="A0AAN8K2K8"/>
<evidence type="ECO:0000256" key="7">
    <source>
        <dbReference type="ARBA" id="ARBA00023224"/>
    </source>
</evidence>
<dbReference type="EMBL" id="JAZGQO010000003">
    <property type="protein sequence ID" value="KAK6188073.1"/>
    <property type="molecule type" value="Genomic_DNA"/>
</dbReference>
<feature type="transmembrane region" description="Helical" evidence="9">
    <location>
        <begin position="168"/>
        <end position="191"/>
    </location>
</feature>
<feature type="domain" description="G-protein coupled receptors family 1 profile" evidence="10">
    <location>
        <begin position="28"/>
        <end position="282"/>
    </location>
</feature>
<keyword evidence="3 9" id="KW-1133">Transmembrane helix</keyword>
<evidence type="ECO:0000313" key="12">
    <source>
        <dbReference type="Proteomes" id="UP001347796"/>
    </source>
</evidence>
<evidence type="ECO:0000256" key="3">
    <source>
        <dbReference type="ARBA" id="ARBA00022989"/>
    </source>
</evidence>
<evidence type="ECO:0000256" key="5">
    <source>
        <dbReference type="ARBA" id="ARBA00023136"/>
    </source>
</evidence>
<dbReference type="PROSITE" id="PS50262">
    <property type="entry name" value="G_PROTEIN_RECEP_F1_2"/>
    <property type="match status" value="1"/>
</dbReference>
<feature type="transmembrane region" description="Helical" evidence="9">
    <location>
        <begin position="212"/>
        <end position="234"/>
    </location>
</feature>
<dbReference type="InterPro" id="IPR017452">
    <property type="entry name" value="GPCR_Rhodpsn_7TM"/>
</dbReference>
<evidence type="ECO:0000313" key="11">
    <source>
        <dbReference type="EMBL" id="KAK6188073.1"/>
    </source>
</evidence>
<evidence type="ECO:0000256" key="9">
    <source>
        <dbReference type="SAM" id="Phobius"/>
    </source>
</evidence>
<feature type="compositionally biased region" description="Polar residues" evidence="8">
    <location>
        <begin position="318"/>
        <end position="331"/>
    </location>
</feature>
<dbReference type="GO" id="GO:0004930">
    <property type="term" value="F:G protein-coupled receptor activity"/>
    <property type="evidence" value="ECO:0007669"/>
    <property type="project" value="UniProtKB-KW"/>
</dbReference>
<keyword evidence="6" id="KW-0675">Receptor</keyword>
<evidence type="ECO:0000256" key="6">
    <source>
        <dbReference type="ARBA" id="ARBA00023170"/>
    </source>
</evidence>
<dbReference type="Gene3D" id="1.20.1070.10">
    <property type="entry name" value="Rhodopsin 7-helix transmembrane proteins"/>
    <property type="match status" value="1"/>
</dbReference>
<keyword evidence="5 9" id="KW-0472">Membrane</keyword>
<dbReference type="Proteomes" id="UP001347796">
    <property type="component" value="Unassembled WGS sequence"/>
</dbReference>
<comment type="subcellular location">
    <subcellularLocation>
        <location evidence="1">Membrane</location>
        <topology evidence="1">Multi-pass membrane protein</topology>
    </subcellularLocation>
</comment>
<dbReference type="PRINTS" id="PR00237">
    <property type="entry name" value="GPCRRHODOPSN"/>
</dbReference>
<dbReference type="Pfam" id="PF00001">
    <property type="entry name" value="7tm_1"/>
    <property type="match status" value="1"/>
</dbReference>
<dbReference type="PANTHER" id="PTHR45695:SF9">
    <property type="entry name" value="LEUCOKININ RECEPTOR"/>
    <property type="match status" value="1"/>
</dbReference>
<keyword evidence="12" id="KW-1185">Reference proteome</keyword>
<evidence type="ECO:0000256" key="4">
    <source>
        <dbReference type="ARBA" id="ARBA00023040"/>
    </source>
</evidence>
<sequence>MIDMSILNRDTLTSCVLNGIIAFVGLLGNALMLRALIKYDRLRLDVYVIFGGLALADMLHLCFAVPAKIMDTVRAVEVTTDSWCKVSRYVSNATAYVAAYHIVVLSVLRGIVLTNRGNASPTAKHATISSGILWTVALLASTPVFFTFQQDEYTELCAVSPSASIHTAIWLEGAFGFFLPMILILFLYFVTHYVAKRYFSDSYSLHARKMSRLINAIVIAFCICQLPYQLFYLYLFYEDEKASDESLTNPNYDFTYVDTLYTVSDYLYCLLLADRCIRPVLYSKLASDLGDCFDEVINCTHCNNISHRHKSRQKVRHSSSTSQAPLTGNNPDESREEIPL</sequence>
<evidence type="ECO:0000256" key="2">
    <source>
        <dbReference type="ARBA" id="ARBA00022692"/>
    </source>
</evidence>
<protein>
    <recommendedName>
        <fullName evidence="10">G-protein coupled receptors family 1 profile domain-containing protein</fullName>
    </recommendedName>
</protein>
<gene>
    <name evidence="11" type="ORF">SNE40_004335</name>
</gene>
<dbReference type="InterPro" id="IPR000276">
    <property type="entry name" value="GPCR_Rhodpsn"/>
</dbReference>
<evidence type="ECO:0000259" key="10">
    <source>
        <dbReference type="PROSITE" id="PS50262"/>
    </source>
</evidence>
<feature type="region of interest" description="Disordered" evidence="8">
    <location>
        <begin position="310"/>
        <end position="340"/>
    </location>
</feature>
<organism evidence="11 12">
    <name type="scientific">Patella caerulea</name>
    <name type="common">Rayed Mediterranean limpet</name>
    <dbReference type="NCBI Taxonomy" id="87958"/>
    <lineage>
        <taxon>Eukaryota</taxon>
        <taxon>Metazoa</taxon>
        <taxon>Spiralia</taxon>
        <taxon>Lophotrochozoa</taxon>
        <taxon>Mollusca</taxon>
        <taxon>Gastropoda</taxon>
        <taxon>Patellogastropoda</taxon>
        <taxon>Patelloidea</taxon>
        <taxon>Patellidae</taxon>
        <taxon>Patella</taxon>
    </lineage>
</organism>
<accession>A0AAN8K2K8</accession>
<dbReference type="PANTHER" id="PTHR45695">
    <property type="entry name" value="LEUCOKININ RECEPTOR-RELATED"/>
    <property type="match status" value="1"/>
</dbReference>